<feature type="domain" description="Glycosyl transferase family 25" evidence="1">
    <location>
        <begin position="12"/>
        <end position="188"/>
    </location>
</feature>
<organism evidence="2 3">
    <name type="scientific">Endozoicomonas montiporae</name>
    <dbReference type="NCBI Taxonomy" id="1027273"/>
    <lineage>
        <taxon>Bacteria</taxon>
        <taxon>Pseudomonadati</taxon>
        <taxon>Pseudomonadota</taxon>
        <taxon>Gammaproteobacteria</taxon>
        <taxon>Oceanospirillales</taxon>
        <taxon>Endozoicomonadaceae</taxon>
        <taxon>Endozoicomonas</taxon>
    </lineage>
</organism>
<evidence type="ECO:0000313" key="2">
    <source>
        <dbReference type="EMBL" id="KEQ11608.1"/>
    </source>
</evidence>
<accession>A0A081MZI5</accession>
<dbReference type="CDD" id="cd06532">
    <property type="entry name" value="Glyco_transf_25"/>
    <property type="match status" value="1"/>
</dbReference>
<dbReference type="Proteomes" id="UP000028006">
    <property type="component" value="Unassembled WGS sequence"/>
</dbReference>
<dbReference type="AlphaFoldDB" id="A0A081MZI5"/>
<keyword evidence="3" id="KW-1185">Reference proteome</keyword>
<gene>
    <name evidence="2" type="ORF">GZ77_24095</name>
</gene>
<reference evidence="2 3" key="1">
    <citation type="submission" date="2014-06" db="EMBL/GenBank/DDBJ databases">
        <title>Whole Genome Sequences of Three Symbiotic Endozoicomonas Bacteria.</title>
        <authorList>
            <person name="Neave M.J."/>
            <person name="Apprill A."/>
            <person name="Voolstra C.R."/>
        </authorList>
    </citation>
    <scope>NUCLEOTIDE SEQUENCE [LARGE SCALE GENOMIC DNA]</scope>
    <source>
        <strain evidence="2 3">LMG 24815</strain>
    </source>
</reference>
<dbReference type="RefSeq" id="WP_034879372.1">
    <property type="nucleotide sequence ID" value="NZ_JOKG01000006.1"/>
</dbReference>
<proteinExistence type="predicted"/>
<protein>
    <recommendedName>
        <fullName evidence="1">Glycosyl transferase family 25 domain-containing protein</fullName>
    </recommendedName>
</protein>
<evidence type="ECO:0000313" key="3">
    <source>
        <dbReference type="Proteomes" id="UP000028006"/>
    </source>
</evidence>
<name>A0A081MZI5_9GAMM</name>
<sequence>MKSSATTLSSIPVFAICMEREQQRKIEISKHLAKLGVTFSFSNAVDGHQLTDEQKSIYSESHAKDHLGRPLALGEIGCYLSHTTIWQKIVDENIDVAFVIESDAVLSEETLKSCSALLQEKPYKDLIMVYYRECYPSFWQQKKITSHSKLVKFSNKSACTTAYLVSNKGAQKLLKHAFPISMPVDDFMTGGYINKDLDTYAVYPRNVEITEDALESSSIREDLFPLLKDLGIKRRLPNETNFLKEIEKSIRRLYKKLLPPPWL</sequence>
<dbReference type="Pfam" id="PF01755">
    <property type="entry name" value="Glyco_transf_25"/>
    <property type="match status" value="1"/>
</dbReference>
<evidence type="ECO:0000259" key="1">
    <source>
        <dbReference type="Pfam" id="PF01755"/>
    </source>
</evidence>
<dbReference type="eggNOG" id="COG3306">
    <property type="taxonomic scope" value="Bacteria"/>
</dbReference>
<dbReference type="EMBL" id="JOKG01000006">
    <property type="protein sequence ID" value="KEQ11608.1"/>
    <property type="molecule type" value="Genomic_DNA"/>
</dbReference>
<dbReference type="InterPro" id="IPR002654">
    <property type="entry name" value="Glyco_trans_25"/>
</dbReference>
<comment type="caution">
    <text evidence="2">The sequence shown here is derived from an EMBL/GenBank/DDBJ whole genome shotgun (WGS) entry which is preliminary data.</text>
</comment>